<evidence type="ECO:0000256" key="9">
    <source>
        <dbReference type="ARBA" id="ARBA00023204"/>
    </source>
</evidence>
<dbReference type="Gene3D" id="3.90.320.10">
    <property type="match status" value="1"/>
</dbReference>
<dbReference type="PROSITE" id="PS51198">
    <property type="entry name" value="UVRD_HELICASE_ATP_BIND"/>
    <property type="match status" value="1"/>
</dbReference>
<evidence type="ECO:0000256" key="10">
    <source>
        <dbReference type="ARBA" id="ARBA00023235"/>
    </source>
</evidence>
<evidence type="ECO:0000256" key="13">
    <source>
        <dbReference type="ARBA" id="ARBA00048988"/>
    </source>
</evidence>
<dbReference type="GO" id="GO:0004527">
    <property type="term" value="F:exonuclease activity"/>
    <property type="evidence" value="ECO:0007669"/>
    <property type="project" value="UniProtKB-KW"/>
</dbReference>
<keyword evidence="1" id="KW-0540">Nuclease</keyword>
<evidence type="ECO:0000256" key="15">
    <source>
        <dbReference type="SAM" id="MobiDB-lite"/>
    </source>
</evidence>
<dbReference type="Pfam" id="PF13361">
    <property type="entry name" value="UvrD_C"/>
    <property type="match status" value="2"/>
</dbReference>
<dbReference type="GO" id="GO:0043138">
    <property type="term" value="F:3'-5' DNA helicase activity"/>
    <property type="evidence" value="ECO:0007669"/>
    <property type="project" value="UniProtKB-EC"/>
</dbReference>
<feature type="domain" description="UvrD-like helicase C-terminal" evidence="17">
    <location>
        <begin position="370"/>
        <end position="679"/>
    </location>
</feature>
<dbReference type="EC" id="5.6.2.4" evidence="12"/>
<evidence type="ECO:0000256" key="11">
    <source>
        <dbReference type="ARBA" id="ARBA00034617"/>
    </source>
</evidence>
<dbReference type="PANTHER" id="PTHR11070:SF55">
    <property type="entry name" value="DNA 3'-5' HELICASE"/>
    <property type="match status" value="1"/>
</dbReference>
<dbReference type="Gene3D" id="3.40.50.300">
    <property type="entry name" value="P-loop containing nucleotide triphosphate hydrolases"/>
    <property type="match status" value="4"/>
</dbReference>
<keyword evidence="4 14" id="KW-0378">Hydrolase</keyword>
<accession>A0A543KR04</accession>
<dbReference type="GO" id="GO:0000725">
    <property type="term" value="P:recombinational repair"/>
    <property type="evidence" value="ECO:0007669"/>
    <property type="project" value="TreeGrafter"/>
</dbReference>
<comment type="caution">
    <text evidence="18">The sequence shown here is derived from an EMBL/GenBank/DDBJ whole genome shotgun (WGS) entry which is preliminary data.</text>
</comment>
<dbReference type="GO" id="GO:0003677">
    <property type="term" value="F:DNA binding"/>
    <property type="evidence" value="ECO:0007669"/>
    <property type="project" value="UniProtKB-KW"/>
</dbReference>
<feature type="binding site" evidence="14">
    <location>
        <begin position="52"/>
        <end position="59"/>
    </location>
    <ligand>
        <name>ATP</name>
        <dbReference type="ChEBI" id="CHEBI:30616"/>
    </ligand>
</feature>
<dbReference type="Pfam" id="PF12705">
    <property type="entry name" value="PDDEXK_1"/>
    <property type="match status" value="1"/>
</dbReference>
<dbReference type="InterPro" id="IPR000212">
    <property type="entry name" value="DNA_helicase_UvrD/REP"/>
</dbReference>
<dbReference type="EMBL" id="VFPU01000001">
    <property type="protein sequence ID" value="TQM97498.1"/>
    <property type="molecule type" value="Genomic_DNA"/>
</dbReference>
<feature type="compositionally biased region" description="Basic and acidic residues" evidence="15">
    <location>
        <begin position="828"/>
        <end position="840"/>
    </location>
</feature>
<reference evidence="18 19" key="1">
    <citation type="submission" date="2019-06" db="EMBL/GenBank/DDBJ databases">
        <title>Sequencing the genomes of 1000 actinobacteria strains.</title>
        <authorList>
            <person name="Klenk H.-P."/>
        </authorList>
    </citation>
    <scope>NUCLEOTIDE SEQUENCE [LARGE SCALE GENOMIC DNA]</scope>
    <source>
        <strain evidence="18 19">DSM 12362</strain>
    </source>
</reference>
<evidence type="ECO:0000313" key="19">
    <source>
        <dbReference type="Proteomes" id="UP000315133"/>
    </source>
</evidence>
<evidence type="ECO:0000256" key="14">
    <source>
        <dbReference type="PROSITE-ProRule" id="PRU00560"/>
    </source>
</evidence>
<dbReference type="RefSeq" id="WP_141819099.1">
    <property type="nucleotide sequence ID" value="NZ_BAAAIL010000002.1"/>
</dbReference>
<protein>
    <recommendedName>
        <fullName evidence="12">DNA 3'-5' helicase</fullName>
        <ecNumber evidence="12">5.6.2.4</ecNumber>
    </recommendedName>
</protein>
<dbReference type="SUPFAM" id="SSF52540">
    <property type="entry name" value="P-loop containing nucleoside triphosphate hydrolases"/>
    <property type="match status" value="1"/>
</dbReference>
<evidence type="ECO:0000256" key="5">
    <source>
        <dbReference type="ARBA" id="ARBA00022806"/>
    </source>
</evidence>
<dbReference type="InterPro" id="IPR011604">
    <property type="entry name" value="PDDEXK-like_dom_sf"/>
</dbReference>
<keyword evidence="5 14" id="KW-0347">Helicase</keyword>
<dbReference type="Proteomes" id="UP000315133">
    <property type="component" value="Unassembled WGS sequence"/>
</dbReference>
<keyword evidence="9" id="KW-0234">DNA repair</keyword>
<keyword evidence="3" id="KW-0227">DNA damage</keyword>
<evidence type="ECO:0000259" key="17">
    <source>
        <dbReference type="PROSITE" id="PS51217"/>
    </source>
</evidence>
<name>A0A543KR04_9MICO</name>
<dbReference type="CDD" id="cd17932">
    <property type="entry name" value="DEXQc_UvrD"/>
    <property type="match status" value="1"/>
</dbReference>
<evidence type="ECO:0000256" key="1">
    <source>
        <dbReference type="ARBA" id="ARBA00022722"/>
    </source>
</evidence>
<keyword evidence="19" id="KW-1185">Reference proteome</keyword>
<gene>
    <name evidence="18" type="ORF">FB476_2411</name>
</gene>
<evidence type="ECO:0000256" key="8">
    <source>
        <dbReference type="ARBA" id="ARBA00023125"/>
    </source>
</evidence>
<evidence type="ECO:0000256" key="2">
    <source>
        <dbReference type="ARBA" id="ARBA00022741"/>
    </source>
</evidence>
<feature type="region of interest" description="Disordered" evidence="15">
    <location>
        <begin position="822"/>
        <end position="852"/>
    </location>
</feature>
<dbReference type="Gene3D" id="1.10.486.10">
    <property type="entry name" value="PCRA, domain 4"/>
    <property type="match status" value="1"/>
</dbReference>
<dbReference type="InterPro" id="IPR014016">
    <property type="entry name" value="UvrD-like_ATP-bd"/>
</dbReference>
<keyword evidence="2 14" id="KW-0547">Nucleotide-binding</keyword>
<evidence type="ECO:0000256" key="6">
    <source>
        <dbReference type="ARBA" id="ARBA00022839"/>
    </source>
</evidence>
<evidence type="ECO:0000256" key="12">
    <source>
        <dbReference type="ARBA" id="ARBA00034808"/>
    </source>
</evidence>
<evidence type="ECO:0000259" key="16">
    <source>
        <dbReference type="PROSITE" id="PS51198"/>
    </source>
</evidence>
<comment type="catalytic activity">
    <reaction evidence="13">
        <text>ATP + H2O = ADP + phosphate + H(+)</text>
        <dbReference type="Rhea" id="RHEA:13065"/>
        <dbReference type="ChEBI" id="CHEBI:15377"/>
        <dbReference type="ChEBI" id="CHEBI:15378"/>
        <dbReference type="ChEBI" id="CHEBI:30616"/>
        <dbReference type="ChEBI" id="CHEBI:43474"/>
        <dbReference type="ChEBI" id="CHEBI:456216"/>
        <dbReference type="EC" id="5.6.2.4"/>
    </reaction>
</comment>
<dbReference type="PANTHER" id="PTHR11070">
    <property type="entry name" value="UVRD / RECB / PCRA DNA HELICASE FAMILY MEMBER"/>
    <property type="match status" value="1"/>
</dbReference>
<evidence type="ECO:0000313" key="18">
    <source>
        <dbReference type="EMBL" id="TQM97498.1"/>
    </source>
</evidence>
<dbReference type="OrthoDB" id="4812256at2"/>
<evidence type="ECO:0000256" key="3">
    <source>
        <dbReference type="ARBA" id="ARBA00022763"/>
    </source>
</evidence>
<dbReference type="AlphaFoldDB" id="A0A543KR04"/>
<feature type="domain" description="UvrD-like helicase ATP-binding" evidence="16">
    <location>
        <begin position="31"/>
        <end position="369"/>
    </location>
</feature>
<evidence type="ECO:0000256" key="7">
    <source>
        <dbReference type="ARBA" id="ARBA00022840"/>
    </source>
</evidence>
<keyword evidence="10" id="KW-0413">Isomerase</keyword>
<dbReference type="GO" id="GO:0005524">
    <property type="term" value="F:ATP binding"/>
    <property type="evidence" value="ECO:0007669"/>
    <property type="project" value="UniProtKB-UniRule"/>
</dbReference>
<dbReference type="InterPro" id="IPR014017">
    <property type="entry name" value="DNA_helicase_UvrD-like_C"/>
</dbReference>
<keyword evidence="8" id="KW-0238">DNA-binding</keyword>
<evidence type="ECO:0000256" key="4">
    <source>
        <dbReference type="ARBA" id="ARBA00022801"/>
    </source>
</evidence>
<organism evidence="18 19">
    <name type="scientific">Ornithinimicrobium humiphilum</name>
    <dbReference type="NCBI Taxonomy" id="125288"/>
    <lineage>
        <taxon>Bacteria</taxon>
        <taxon>Bacillati</taxon>
        <taxon>Actinomycetota</taxon>
        <taxon>Actinomycetes</taxon>
        <taxon>Micrococcales</taxon>
        <taxon>Ornithinimicrobiaceae</taxon>
        <taxon>Ornithinimicrobium</taxon>
    </lineage>
</organism>
<sequence length="1108" mass="118708">MTAGAPGGLAAPTAPPSRYSAAELAQALGTPPPTPEQTAVIEAPLSPTVVVAGAGSGKTETMAARVVWLVANGHVHPSEVLGLTFTRKAALELGTRLAAKLDRLRETGLWAPGGAEDPARDDQDAFDLPTVSTYHAYAGRIVSEHGLRVGVEPDSQLLSEAACWQLAHEVVAAYEADMTDMTYAESTVVRSVLNLAGELGEHLVDPETALAWVTELAERVAALPGRDGARPKAVGRNLAATLRAQALVYPLVERYRAAKAARGALDFGDQMALAARLARDVPAVALAERARYRAVLLDEFQDTSEAQMVLMSSLFAGHDLPVTAVGDPHQSIYGWRGASAGTLTRFPREFTVDGRPADVLSLSISWRNDRAVLAAANAVAADLNAVTRIPVRTLSAGPAADDGLVEVARLVDHVAEAEHVADWVSEHWGRPGCRSAAVLCRARAQFPAVVDALRRRGLPVEVVGLGGLLDSPEVLDLVALLWAVQEPTRGDQVMRLLTGPVCRLGAADVDALWAWARHQARPPEGAGPVGREHAPVLAEALDVPPPDTWVGPGGEHLGPEAAARVGWLSGVLRRLRSLVGLPLPDLVGEAERLLGLDLEVAADPDLHPSWGRAQLDALADVAAGFASAADRVTLGGFLDWLDAAREHERGLEEAEVPELAEVSVDASAVQVLTVHAAKGLEWDLVAVPGLVEGTFPAGGSSARPQDGGWVVPERNDKGWLTGIGRLPTPLRGDREDRPDLGWHSVRDTHELDDELARVYRDGGAYAVREERRLAYVALTRARHRMLLTAPVWSTGKRPRVTSRFLDEVRSDPGVAALVRVWEPMPDPDDPRENSNPRLAEEETAPWPVDPPARRRHVQDVATALLSARAARPADRPAAPGAMADLAVQLLAEREEARRTAPAPVLPEHLSTSAVVELAGDPERFRSRLRRPLPTPPAGHARLGTAFHAWVEQHYAAAALVDLHDLTGTEDEHGPEEDLEVLQRHFLASEWAGRDPLAVEVAVETTLGGRSVRGRLDAVFPDPDGGVTIVDWKTGRPGSPEQQRTRAVQLSVYRLAYARLTGRDPDLVRAAFFYAATGETVRPELRGEDELESLLVELGEAPGDTPDPA</sequence>
<dbReference type="GO" id="GO:0005829">
    <property type="term" value="C:cytosol"/>
    <property type="evidence" value="ECO:0007669"/>
    <property type="project" value="TreeGrafter"/>
</dbReference>
<proteinExistence type="predicted"/>
<dbReference type="InterPro" id="IPR027417">
    <property type="entry name" value="P-loop_NTPase"/>
</dbReference>
<keyword evidence="7 14" id="KW-0067">ATP-binding</keyword>
<dbReference type="GO" id="GO:0033202">
    <property type="term" value="C:DNA helicase complex"/>
    <property type="evidence" value="ECO:0007669"/>
    <property type="project" value="TreeGrafter"/>
</dbReference>
<keyword evidence="6" id="KW-0269">Exonuclease</keyword>
<dbReference type="InterPro" id="IPR038726">
    <property type="entry name" value="PDDEXK_AddAB-type"/>
</dbReference>
<dbReference type="Pfam" id="PF00580">
    <property type="entry name" value="UvrD-helicase"/>
    <property type="match status" value="1"/>
</dbReference>
<comment type="catalytic activity">
    <reaction evidence="11">
        <text>Couples ATP hydrolysis with the unwinding of duplex DNA by translocating in the 3'-5' direction.</text>
        <dbReference type="EC" id="5.6.2.4"/>
    </reaction>
</comment>
<dbReference type="PROSITE" id="PS51217">
    <property type="entry name" value="UVRD_HELICASE_CTER"/>
    <property type="match status" value="1"/>
</dbReference>